<feature type="domain" description="3-deoxy-D-manno-octulosonic-acid transferase N-terminal" evidence="5">
    <location>
        <begin position="34"/>
        <end position="212"/>
    </location>
</feature>
<dbReference type="PANTHER" id="PTHR42755:SF1">
    <property type="entry name" value="3-DEOXY-D-MANNO-OCTULOSONIC ACID TRANSFERASE, MITOCHONDRIAL-RELATED"/>
    <property type="match status" value="1"/>
</dbReference>
<evidence type="ECO:0000256" key="1">
    <source>
        <dbReference type="ARBA" id="ARBA00022679"/>
    </source>
</evidence>
<dbReference type="Gene3D" id="3.40.50.2000">
    <property type="entry name" value="Glycogen Phosphorylase B"/>
    <property type="match status" value="1"/>
</dbReference>
<reference evidence="7" key="1">
    <citation type="submission" date="2017-09" db="EMBL/GenBank/DDBJ databases">
        <title>Depth-based differentiation of microbial function through sediment-hosted aquifers and enrichment of novel symbionts in the deep terrestrial subsurface.</title>
        <authorList>
            <person name="Probst A.J."/>
            <person name="Ladd B."/>
            <person name="Jarett J.K."/>
            <person name="Geller-Mcgrath D.E."/>
            <person name="Sieber C.M.K."/>
            <person name="Emerson J.B."/>
            <person name="Anantharaman K."/>
            <person name="Thomas B.C."/>
            <person name="Malmstrom R."/>
            <person name="Stieglmeier M."/>
            <person name="Klingl A."/>
            <person name="Woyke T."/>
            <person name="Ryan C.M."/>
            <person name="Banfield J.F."/>
        </authorList>
    </citation>
    <scope>NUCLEOTIDE SEQUENCE [LARGE SCALE GENOMIC DNA]</scope>
</reference>
<comment type="similarity">
    <text evidence="4">Belongs to the glycosyltransferase group 1 family.</text>
</comment>
<feature type="site" description="Transition state stabilizer" evidence="3">
    <location>
        <position position="210"/>
    </location>
</feature>
<dbReference type="UniPathway" id="UPA00958"/>
<dbReference type="GO" id="GO:0043842">
    <property type="term" value="F:Kdo transferase activity"/>
    <property type="evidence" value="ECO:0007669"/>
    <property type="project" value="UniProtKB-EC"/>
</dbReference>
<keyword evidence="4" id="KW-1003">Cell membrane</keyword>
<evidence type="ECO:0000313" key="7">
    <source>
        <dbReference type="Proteomes" id="UP000228886"/>
    </source>
</evidence>
<dbReference type="SUPFAM" id="SSF53756">
    <property type="entry name" value="UDP-Glycosyltransferase/glycogen phosphorylase"/>
    <property type="match status" value="1"/>
</dbReference>
<feature type="site" description="Transition state stabilizer" evidence="3">
    <location>
        <position position="132"/>
    </location>
</feature>
<dbReference type="GO" id="GO:0009245">
    <property type="term" value="P:lipid A biosynthetic process"/>
    <property type="evidence" value="ECO:0007669"/>
    <property type="project" value="TreeGrafter"/>
</dbReference>
<comment type="subcellular location">
    <subcellularLocation>
        <location evidence="4">Cell membrane</location>
    </subcellularLocation>
</comment>
<protein>
    <recommendedName>
        <fullName evidence="4">3-deoxy-D-manno-octulosonic acid transferase</fullName>
        <shortName evidence="4">Kdo transferase</shortName>
        <ecNumber evidence="4">2.4.99.12</ecNumber>
    </recommendedName>
    <alternativeName>
        <fullName evidence="4">Lipid IV(A) 3-deoxy-D-manno-octulosonic acid transferase</fullName>
    </alternativeName>
</protein>
<dbReference type="InterPro" id="IPR038107">
    <property type="entry name" value="Glycos_transf_N_sf"/>
</dbReference>
<dbReference type="Gene3D" id="3.40.50.11720">
    <property type="entry name" value="3-Deoxy-D-manno-octulosonic-acid transferase, N-terminal domain"/>
    <property type="match status" value="1"/>
</dbReference>
<keyword evidence="1 4" id="KW-0808">Transferase</keyword>
<dbReference type="InterPro" id="IPR039901">
    <property type="entry name" value="Kdotransferase"/>
</dbReference>
<accession>A0A2M7E9E7</accession>
<evidence type="ECO:0000256" key="4">
    <source>
        <dbReference type="RuleBase" id="RU365103"/>
    </source>
</evidence>
<evidence type="ECO:0000313" key="6">
    <source>
        <dbReference type="EMBL" id="PIV64362.1"/>
    </source>
</evidence>
<gene>
    <name evidence="6" type="ORF">COS11_02555</name>
</gene>
<sequence>MILLYNFFLFFLFLLLFPYFLFRLMVTKRYRIGLGERLGNLSKGILKSLRGERPIWVHAVSVGELVAAKPLLKELRQKYSAPILLSTTTEAGYRIAKKFFPDLPLIFFPFDFSLIVKRFVRRIRPKIFITLESEIWPNLLSILKKRGIPAVLVNGRLSQKSYGKYRRFGFWGRRFFGELTRLGMRSQEEAERVIRLGVKKERVFVTGNLKYESALSLRESLINSATILYPDFSRDMRRGSTSLLLPAANKATTDSPVVAELVLPVVARFIKLKDSPVIVFGSLHSGEEEQIIESCSSLSKSSRLIFAPRHPEKSRIKAILKRKGLDYVLWSKIKAGGGKLEKEQILILDTIGELSFFYSLATLVFVGGTFIPWGGHNVIEPAVFSKPILFGPYMGNFWEESLIFKKAGAAIEVKDAAGLYSTISELLTNPEKIKTMGEASFQVVREHLGATEKNLSLIKDLLTAR</sequence>
<dbReference type="GO" id="GO:0005886">
    <property type="term" value="C:plasma membrane"/>
    <property type="evidence" value="ECO:0007669"/>
    <property type="project" value="UniProtKB-SubCell"/>
</dbReference>
<dbReference type="EMBL" id="PETL01000126">
    <property type="protein sequence ID" value="PIV64362.1"/>
    <property type="molecule type" value="Genomic_DNA"/>
</dbReference>
<dbReference type="Proteomes" id="UP000228886">
    <property type="component" value="Unassembled WGS sequence"/>
</dbReference>
<comment type="function">
    <text evidence="4">Involved in lipopolysaccharide (LPS) biosynthesis. Catalyzes the transfer of 3-deoxy-D-manno-octulosonate (Kdo) residue(s) from CMP-Kdo to lipid IV(A), the tetraacyldisaccharide-1,4'-bisphosphate precursor of lipid A.</text>
</comment>
<name>A0A2M7E9E7_9BACT</name>
<evidence type="ECO:0000256" key="2">
    <source>
        <dbReference type="PIRSR" id="PIRSR639901-1"/>
    </source>
</evidence>
<feature type="transmembrane region" description="Helical" evidence="4">
    <location>
        <begin position="6"/>
        <end position="26"/>
    </location>
</feature>
<keyword evidence="4" id="KW-0448">Lipopolysaccharide biosynthesis</keyword>
<keyword evidence="4" id="KW-1133">Transmembrane helix</keyword>
<organism evidence="6 7">
    <name type="scientific">bacterium (Candidatus Ratteibacteria) CG01_land_8_20_14_3_00_40_19</name>
    <dbReference type="NCBI Taxonomy" id="2014290"/>
    <lineage>
        <taxon>Bacteria</taxon>
        <taxon>Candidatus Ratteibacteria</taxon>
    </lineage>
</organism>
<comment type="catalytic activity">
    <reaction evidence="4">
        <text>lipid IVA (E. coli) + CMP-3-deoxy-beta-D-manno-octulosonate = alpha-Kdo-(2-&gt;6)-lipid IVA (E. coli) + CMP + H(+)</text>
        <dbReference type="Rhea" id="RHEA:28066"/>
        <dbReference type="ChEBI" id="CHEBI:15378"/>
        <dbReference type="ChEBI" id="CHEBI:58603"/>
        <dbReference type="ChEBI" id="CHEBI:60364"/>
        <dbReference type="ChEBI" id="CHEBI:60377"/>
        <dbReference type="ChEBI" id="CHEBI:85987"/>
        <dbReference type="EC" id="2.4.99.12"/>
    </reaction>
</comment>
<evidence type="ECO:0000256" key="3">
    <source>
        <dbReference type="PIRSR" id="PIRSR639901-2"/>
    </source>
</evidence>
<comment type="pathway">
    <text evidence="4">Bacterial outer membrane biogenesis; LPS core biosynthesis.</text>
</comment>
<proteinExistence type="inferred from homology"/>
<evidence type="ECO:0000259" key="5">
    <source>
        <dbReference type="Pfam" id="PF04413"/>
    </source>
</evidence>
<dbReference type="AlphaFoldDB" id="A0A2M7E9E7"/>
<keyword evidence="4" id="KW-0472">Membrane</keyword>
<comment type="caution">
    <text evidence="6">The sequence shown here is derived from an EMBL/GenBank/DDBJ whole genome shotgun (WGS) entry which is preliminary data.</text>
</comment>
<dbReference type="PANTHER" id="PTHR42755">
    <property type="entry name" value="3-DEOXY-MANNO-OCTULOSONATE CYTIDYLYLTRANSFERASE"/>
    <property type="match status" value="1"/>
</dbReference>
<feature type="active site" description="Proton acceptor" evidence="2">
    <location>
        <position position="64"/>
    </location>
</feature>
<keyword evidence="4" id="KW-0812">Transmembrane</keyword>
<dbReference type="GO" id="GO:0009244">
    <property type="term" value="P:lipopolysaccharide core region biosynthetic process"/>
    <property type="evidence" value="ECO:0007669"/>
    <property type="project" value="UniProtKB-UniRule"/>
</dbReference>
<dbReference type="Pfam" id="PF04413">
    <property type="entry name" value="Glycos_transf_N"/>
    <property type="match status" value="1"/>
</dbReference>
<dbReference type="InterPro" id="IPR007507">
    <property type="entry name" value="Glycos_transf_N"/>
</dbReference>
<dbReference type="EC" id="2.4.99.12" evidence="4"/>